<evidence type="ECO:0000313" key="2">
    <source>
        <dbReference type="EMBL" id="GEC65236.1"/>
    </source>
</evidence>
<evidence type="ECO:0000313" key="3">
    <source>
        <dbReference type="EMBL" id="MCJ8354212.1"/>
    </source>
</evidence>
<gene>
    <name evidence="2" type="ORF">GHA01_30850</name>
    <name evidence="3" type="ORF">K1W68_09480</name>
</gene>
<dbReference type="Proteomes" id="UP001202887">
    <property type="component" value="Unassembled WGS sequence"/>
</dbReference>
<feature type="coiled-coil region" evidence="1">
    <location>
        <begin position="15"/>
        <end position="42"/>
    </location>
</feature>
<reference evidence="3" key="3">
    <citation type="submission" date="2022-03" db="EMBL/GenBank/DDBJ databases">
        <authorList>
            <person name="Ryngajllo M."/>
            <person name="Jacek P."/>
            <person name="Kubiak K."/>
        </authorList>
    </citation>
    <scope>NUCLEOTIDE SEQUENCE</scope>
    <source>
        <strain evidence="3">SI1</strain>
    </source>
</reference>
<reference evidence="2 4" key="1">
    <citation type="submission" date="2019-06" db="EMBL/GenBank/DDBJ databases">
        <title>Whole genome shotgun sequence of Komagataeibacter hansenii NBRC 14820.</title>
        <authorList>
            <person name="Hosoyama A."/>
            <person name="Uohara A."/>
            <person name="Ohji S."/>
            <person name="Ichikawa N."/>
        </authorList>
    </citation>
    <scope>NUCLEOTIDE SEQUENCE [LARGE SCALE GENOMIC DNA]</scope>
    <source>
        <strain evidence="2 4">NBRC 14820</strain>
    </source>
</reference>
<dbReference type="EMBL" id="BJNN01000188">
    <property type="protein sequence ID" value="GEC65236.1"/>
    <property type="molecule type" value="Genomic_DNA"/>
</dbReference>
<dbReference type="RefSeq" id="WP_003621836.1">
    <property type="nucleotide sequence ID" value="NZ_BJNN01000188.1"/>
</dbReference>
<evidence type="ECO:0000256" key="1">
    <source>
        <dbReference type="SAM" id="Coils"/>
    </source>
</evidence>
<sequence>MFSIQRNDVTAPESLEFLHMRANEVRDRLEELRDMLLAWRETVEGLDAAWRDAAGRSVMERDVMPVTDMREKIRADMTDITTVNDAAGTALMETWAEYCRAGRTIRTIDQTGDRLMDRLPSVRHEISTVQAHLRDSMTQTFQAETQIPSYT</sequence>
<keyword evidence="1" id="KW-0175">Coiled coil</keyword>
<comment type="caution">
    <text evidence="3">The sequence shown here is derived from an EMBL/GenBank/DDBJ whole genome shotgun (WGS) entry which is preliminary data.</text>
</comment>
<keyword evidence="4" id="KW-1185">Reference proteome</keyword>
<evidence type="ECO:0000313" key="4">
    <source>
        <dbReference type="Proteomes" id="UP000319478"/>
    </source>
</evidence>
<accession>A0AAW5EQX0</accession>
<evidence type="ECO:0008006" key="6">
    <source>
        <dbReference type="Google" id="ProtNLM"/>
    </source>
</evidence>
<proteinExistence type="predicted"/>
<dbReference type="Proteomes" id="UP000319478">
    <property type="component" value="Unassembled WGS sequence"/>
</dbReference>
<evidence type="ECO:0000313" key="5">
    <source>
        <dbReference type="Proteomes" id="UP001202887"/>
    </source>
</evidence>
<reference evidence="3" key="2">
    <citation type="journal article" date="2021" name="Polymers (Basel)">
        <title>Highly Stretchable Bacterial Cellulose Produced by Komagataeibacter hansenii SI1.</title>
        <authorList>
            <person name="Cielecka I."/>
            <person name="Ryngajllo M."/>
            <person name="Maniukiewicz W."/>
            <person name="Bielecki S."/>
        </authorList>
    </citation>
    <scope>NUCLEOTIDE SEQUENCE</scope>
    <source>
        <strain evidence="3">SI1</strain>
    </source>
</reference>
<dbReference type="EMBL" id="JAIBCX010000021">
    <property type="protein sequence ID" value="MCJ8354212.1"/>
    <property type="molecule type" value="Genomic_DNA"/>
</dbReference>
<name>A0AAW5EQX0_NOVHA</name>
<protein>
    <recommendedName>
        <fullName evidence="6">WXG100 family type VII secretion target</fullName>
    </recommendedName>
</protein>
<dbReference type="AlphaFoldDB" id="A0AAW5EQX0"/>
<organism evidence="3 5">
    <name type="scientific">Novacetimonas hansenii</name>
    <name type="common">Komagataeibacter hansenii</name>
    <dbReference type="NCBI Taxonomy" id="436"/>
    <lineage>
        <taxon>Bacteria</taxon>
        <taxon>Pseudomonadati</taxon>
        <taxon>Pseudomonadota</taxon>
        <taxon>Alphaproteobacteria</taxon>
        <taxon>Acetobacterales</taxon>
        <taxon>Acetobacteraceae</taxon>
        <taxon>Novacetimonas</taxon>
    </lineage>
</organism>